<dbReference type="PROSITE" id="PS50110">
    <property type="entry name" value="RESPONSE_REGULATORY"/>
    <property type="match status" value="1"/>
</dbReference>
<dbReference type="SUPFAM" id="SSF52172">
    <property type="entry name" value="CheY-like"/>
    <property type="match status" value="1"/>
</dbReference>
<dbReference type="OrthoDB" id="9764438at2"/>
<dbReference type="EC" id="2.7.13.3" evidence="2"/>
<keyword evidence="7" id="KW-0175">Coiled coil</keyword>
<organism evidence="10 11">
    <name type="scientific">Rhodoblastus acidophilus</name>
    <name type="common">Rhodopseudomonas acidophila</name>
    <dbReference type="NCBI Taxonomy" id="1074"/>
    <lineage>
        <taxon>Bacteria</taxon>
        <taxon>Pseudomonadati</taxon>
        <taxon>Pseudomonadota</taxon>
        <taxon>Alphaproteobacteria</taxon>
        <taxon>Hyphomicrobiales</taxon>
        <taxon>Rhodoblastaceae</taxon>
        <taxon>Rhodoblastus</taxon>
    </lineage>
</organism>
<dbReference type="Pfam" id="PF02518">
    <property type="entry name" value="HATPase_c"/>
    <property type="match status" value="1"/>
</dbReference>
<dbReference type="AlphaFoldDB" id="A0A212RX25"/>
<dbReference type="Gene3D" id="3.40.50.2300">
    <property type="match status" value="1"/>
</dbReference>
<evidence type="ECO:0000256" key="5">
    <source>
        <dbReference type="ARBA" id="ARBA00022777"/>
    </source>
</evidence>
<evidence type="ECO:0000256" key="3">
    <source>
        <dbReference type="ARBA" id="ARBA00022553"/>
    </source>
</evidence>
<evidence type="ECO:0000313" key="11">
    <source>
        <dbReference type="Proteomes" id="UP000198418"/>
    </source>
</evidence>
<dbReference type="InterPro" id="IPR003594">
    <property type="entry name" value="HATPase_dom"/>
</dbReference>
<accession>A0A212RX25</accession>
<dbReference type="InterPro" id="IPR004358">
    <property type="entry name" value="Sig_transdc_His_kin-like_C"/>
</dbReference>
<evidence type="ECO:0000256" key="1">
    <source>
        <dbReference type="ARBA" id="ARBA00000085"/>
    </source>
</evidence>
<dbReference type="PRINTS" id="PR00344">
    <property type="entry name" value="BCTRLSENSOR"/>
</dbReference>
<dbReference type="SUPFAM" id="SSF47384">
    <property type="entry name" value="Homodimeric domain of signal transducing histidine kinase"/>
    <property type="match status" value="1"/>
</dbReference>
<dbReference type="PANTHER" id="PTHR43047">
    <property type="entry name" value="TWO-COMPONENT HISTIDINE PROTEIN KINASE"/>
    <property type="match status" value="1"/>
</dbReference>
<dbReference type="InterPro" id="IPR003661">
    <property type="entry name" value="HisK_dim/P_dom"/>
</dbReference>
<keyword evidence="3 6" id="KW-0597">Phosphoprotein</keyword>
<dbReference type="SMART" id="SM00448">
    <property type="entry name" value="REC"/>
    <property type="match status" value="1"/>
</dbReference>
<evidence type="ECO:0000259" key="8">
    <source>
        <dbReference type="PROSITE" id="PS50109"/>
    </source>
</evidence>
<dbReference type="Gene3D" id="3.30.565.10">
    <property type="entry name" value="Histidine kinase-like ATPase, C-terminal domain"/>
    <property type="match status" value="1"/>
</dbReference>
<dbReference type="FunFam" id="3.30.565.10:FF:000049">
    <property type="entry name" value="Two-component sensor histidine kinase"/>
    <property type="match status" value="1"/>
</dbReference>
<dbReference type="InterPro" id="IPR005467">
    <property type="entry name" value="His_kinase_dom"/>
</dbReference>
<dbReference type="PROSITE" id="PS50109">
    <property type="entry name" value="HIS_KIN"/>
    <property type="match status" value="1"/>
</dbReference>
<dbReference type="PANTHER" id="PTHR43047:SF9">
    <property type="entry name" value="HISTIDINE KINASE"/>
    <property type="match status" value="1"/>
</dbReference>
<dbReference type="InterPro" id="IPR036890">
    <property type="entry name" value="HATPase_C_sf"/>
</dbReference>
<evidence type="ECO:0000256" key="7">
    <source>
        <dbReference type="SAM" id="Coils"/>
    </source>
</evidence>
<feature type="modified residue" description="4-aspartylphosphate" evidence="6">
    <location>
        <position position="377"/>
    </location>
</feature>
<evidence type="ECO:0000256" key="4">
    <source>
        <dbReference type="ARBA" id="ARBA00022679"/>
    </source>
</evidence>
<dbReference type="Pfam" id="PF00072">
    <property type="entry name" value="Response_reg"/>
    <property type="match status" value="1"/>
</dbReference>
<proteinExistence type="predicted"/>
<dbReference type="CDD" id="cd00156">
    <property type="entry name" value="REC"/>
    <property type="match status" value="1"/>
</dbReference>
<dbReference type="InterPro" id="IPR011006">
    <property type="entry name" value="CheY-like_superfamily"/>
</dbReference>
<feature type="coiled-coil region" evidence="7">
    <location>
        <begin position="56"/>
        <end position="83"/>
    </location>
</feature>
<dbReference type="GO" id="GO:0009927">
    <property type="term" value="F:histidine phosphotransfer kinase activity"/>
    <property type="evidence" value="ECO:0007669"/>
    <property type="project" value="TreeGrafter"/>
</dbReference>
<dbReference type="SMART" id="SM00388">
    <property type="entry name" value="HisKA"/>
    <property type="match status" value="1"/>
</dbReference>
<evidence type="ECO:0000259" key="9">
    <source>
        <dbReference type="PROSITE" id="PS50110"/>
    </source>
</evidence>
<dbReference type="InterPro" id="IPR036097">
    <property type="entry name" value="HisK_dim/P_sf"/>
</dbReference>
<keyword evidence="11" id="KW-1185">Reference proteome</keyword>
<dbReference type="EMBL" id="FYDG01000008">
    <property type="protein sequence ID" value="SNB77162.1"/>
    <property type="molecule type" value="Genomic_DNA"/>
</dbReference>
<feature type="domain" description="Response regulatory" evidence="9">
    <location>
        <begin position="326"/>
        <end position="443"/>
    </location>
</feature>
<dbReference type="CDD" id="cd00082">
    <property type="entry name" value="HisKA"/>
    <property type="match status" value="1"/>
</dbReference>
<keyword evidence="4" id="KW-0808">Transferase</keyword>
<comment type="catalytic activity">
    <reaction evidence="1">
        <text>ATP + protein L-histidine = ADP + protein N-phospho-L-histidine.</text>
        <dbReference type="EC" id="2.7.13.3"/>
    </reaction>
</comment>
<feature type="domain" description="Histidine kinase" evidence="8">
    <location>
        <begin position="90"/>
        <end position="302"/>
    </location>
</feature>
<dbReference type="InterPro" id="IPR001789">
    <property type="entry name" value="Sig_transdc_resp-reg_receiver"/>
</dbReference>
<dbReference type="SUPFAM" id="SSF55874">
    <property type="entry name" value="ATPase domain of HSP90 chaperone/DNA topoisomerase II/histidine kinase"/>
    <property type="match status" value="1"/>
</dbReference>
<evidence type="ECO:0000256" key="2">
    <source>
        <dbReference type="ARBA" id="ARBA00012438"/>
    </source>
</evidence>
<reference evidence="11" key="1">
    <citation type="submission" date="2017-06" db="EMBL/GenBank/DDBJ databases">
        <authorList>
            <person name="Varghese N."/>
            <person name="Submissions S."/>
        </authorList>
    </citation>
    <scope>NUCLEOTIDE SEQUENCE [LARGE SCALE GENOMIC DNA]</scope>
    <source>
        <strain evidence="11">DSM 137</strain>
    </source>
</reference>
<evidence type="ECO:0000313" key="10">
    <source>
        <dbReference type="EMBL" id="SNB77162.1"/>
    </source>
</evidence>
<sequence length="444" mass="48686">MNMNLHGGESVDELKRRIAKLEKINSALMSRVERSVDSQFNAFSLFETAISLDHQVRRRTQELSQAMRSLEKAKRQAEAASSLKTTFVTSVGHDLLQPLNAARLALSALGELPATPEAGVLVEQVDRSLIALEDLIRTLLDLSKLDAGVMKPDVRTFELNEVLEPLARDFAYFAQKRGLKLKIFPSKLYVRSDPSMLRRILQNLIANALRYTAHGGVLVGARPRGERVLVQVSDTGPGIPEAKREAIFQEFKRAHSDIPGETGFGLGLAIVRRFAQALDHPVRLASNVGHGSTFYVRLPRAAPAPKDLPAPPPLLRLFHSPIAGAKILLIENEPSVSEAMVTLLERWGCDVAVSVSGDEALERLRALPTAPHIVIADLHLNNDERGTQAIARVRATLGSDVPALIVTADHSAKSEEEVRAAGLEMLRKPVRPAEMRSLLSFLLT</sequence>
<dbReference type="Gene3D" id="1.10.287.130">
    <property type="match status" value="1"/>
</dbReference>
<name>A0A212RX25_RHOAC</name>
<dbReference type="SMART" id="SM00387">
    <property type="entry name" value="HATPase_c"/>
    <property type="match status" value="1"/>
</dbReference>
<dbReference type="GO" id="GO:0000155">
    <property type="term" value="F:phosphorelay sensor kinase activity"/>
    <property type="evidence" value="ECO:0007669"/>
    <property type="project" value="InterPro"/>
</dbReference>
<keyword evidence="5 10" id="KW-0418">Kinase</keyword>
<dbReference type="Proteomes" id="UP000198418">
    <property type="component" value="Unassembled WGS sequence"/>
</dbReference>
<gene>
    <name evidence="10" type="ORF">SAMN06265338_10887</name>
</gene>
<protein>
    <recommendedName>
        <fullName evidence="2">histidine kinase</fullName>
        <ecNumber evidence="2">2.7.13.3</ecNumber>
    </recommendedName>
</protein>
<evidence type="ECO:0000256" key="6">
    <source>
        <dbReference type="PROSITE-ProRule" id="PRU00169"/>
    </source>
</evidence>
<dbReference type="Pfam" id="PF00512">
    <property type="entry name" value="HisKA"/>
    <property type="match status" value="1"/>
</dbReference>
<dbReference type="CDD" id="cd00075">
    <property type="entry name" value="HATPase"/>
    <property type="match status" value="1"/>
</dbReference>
<dbReference type="GO" id="GO:0005886">
    <property type="term" value="C:plasma membrane"/>
    <property type="evidence" value="ECO:0007669"/>
    <property type="project" value="TreeGrafter"/>
</dbReference>
<dbReference type="RefSeq" id="WP_088521471.1">
    <property type="nucleotide sequence ID" value="NZ_FYDG01000008.1"/>
</dbReference>